<dbReference type="InterPro" id="IPR036116">
    <property type="entry name" value="FN3_sf"/>
</dbReference>
<proteinExistence type="predicted"/>
<reference evidence="2 3" key="1">
    <citation type="submission" date="2022-04" db="EMBL/GenBank/DDBJ databases">
        <title>Spirosoma sp. strain RP8 genome sequencing and assembly.</title>
        <authorList>
            <person name="Jung Y."/>
        </authorList>
    </citation>
    <scope>NUCLEOTIDE SEQUENCE [LARGE SCALE GENOMIC DNA]</scope>
    <source>
        <strain evidence="2 3">RP8</strain>
    </source>
</reference>
<dbReference type="PROSITE" id="PS51820">
    <property type="entry name" value="PA14"/>
    <property type="match status" value="2"/>
</dbReference>
<dbReference type="InterPro" id="IPR015919">
    <property type="entry name" value="Cadherin-like_sf"/>
</dbReference>
<gene>
    <name evidence="2" type="ORF">M0L20_22175</name>
</gene>
<dbReference type="EMBL" id="JALPRF010000003">
    <property type="protein sequence ID" value="MCK8494592.1"/>
    <property type="molecule type" value="Genomic_DNA"/>
</dbReference>
<dbReference type="SUPFAM" id="SSF49313">
    <property type="entry name" value="Cadherin-like"/>
    <property type="match status" value="4"/>
</dbReference>
<dbReference type="Gene3D" id="2.60.40.10">
    <property type="entry name" value="Immunoglobulins"/>
    <property type="match status" value="8"/>
</dbReference>
<dbReference type="InterPro" id="IPR011658">
    <property type="entry name" value="PA14_dom"/>
</dbReference>
<sequence length="1620" mass="171075">MGADSANLIRPSEEPDSYRRFVFGLLAASQSYSAARLAALGYVDASVQTNERYEYRVVLAAPPAGQSVSYPPTAPIGLADYTPLPPPMKPKLTFERYYADLKWLHDTLQSPPYVSYWIERSLDGNRFTRVNNRPFISLNGSTNLYTYRDPVPKGRKTYYYRIIGKTPFDELNGSPVAIGQSKDTMVFAPRIKNLRLQPDNKVYMSWQFPGDTTLSRSSQGGADSLLKSFFISVAATPSAKPVTVKYNISAKDTLAYIDNYTGKVPGGSTLYFTVGAVRQDGDTLLSASLFVEPLDTIAPAKPTGLKGRIDMNGQVYLSWQPNEESDLLGYKVFRSQRQGEEVSAISDTTLLARSEFADHIVLNSLNPSLIYQVKALDTRYNTSDFSLPLVLLKPDIVQPASPLFIKDTLQGGQLVLNWARSSSSDVVRQLLLRRETDVTPWQLIATLATTQSTYADAGVQPAKSYRYLLLAQDAAGMYSDSTAIRRIEVPASQGASRPVLTAFNAQPDANVPGIRLSWSYNGTDVSEYQLYRSTGSQSYGLWKMVSGLESSVDDDEALKSGTYRYKIQAVFKDGSVSNWQSTSATLSSSSSQTPTASAYAQRTLDAQQASVGKPFTYTVPDLVFADPANTGLTVTILPQGLPEGLTVAGKTLSGSPNQAGTYTVTVQGRQPNGYLVATTFPLTVNELPTSIASVPNLTVTVGQSFSYTVPNWVFSSVAGQAPQVSILSTSLPSGVIANGTTLQGTLNSPGPHTITAQAQNAQGGTASVSWLLIGNQPPQIQTTVNPISVLTGQVLSWTIPSNTFRDVDGQLVDVRIRAMGLPQGLSARQNQLIGVPTTTGVYTLTLIATDNGAASTETTVQLQVTQAANQPPQVTMTPPQVEGLVGDSLVYTLPEGLFFDPDGRISTITLTGTLPAGVTRSGLTLRGIPTQKGTYTLTATATDDRGSSISSQIILGINGLTAPPVSIMLAGSTTICSGMTTGLLATGCNGTIAWSNGATGNTVQVSPTVTTTYSATCSVSNTIAANTVIVTVDPPFSASITGNLVVCTGQSTTLTASSASSYRWSTGATTASISTSLTGTYSLTATNANGCWATTTATVISGSQPGTASITASPSLSLCAGQTLTLTASNGSGYQWSNGATSQAISVTAAGTYTVSVSTGSSCPALASVTVISAGRVADELSSPVAGLSFRYYQQAFSNADVDAMTGQTPTAQGTVANFNLNAQANHPADNYGYEFVGYVQVTTPGEYTFYTDSDDGSKLWIGSQLLVDNNYVHASRTVSGQLCLGVGYHAIRVRFTQAYEGAVLNVSWQGPDFAKQPIPDNKLFRNNCPSPSITGNLVVCTGQSTTLTASSASSYRWSTGATTASISTSLTGTYSLTATNANGCWATTTATVISGSQPGTASITASPSLSLCAGQTLTLTASNGSGYQWSNGATSQAISVTAAGTYTVSVSTGSSCPALASVTVISAGRVADELSSPVAGLSFRYYQQAFSNADVDAMTGQTPTAQGTVANFNLNAQANHPADNYGYEFVGYVQVTTPGEYTFYTDSDDGSKLWIGSQLLVDNNYVHASRTVSGQLCLGVGYHAIRVRFTQAYEGAVLNVSWQGPDFAKQPIPDNKLFR</sequence>
<dbReference type="Pfam" id="PF07691">
    <property type="entry name" value="PA14"/>
    <property type="match status" value="2"/>
</dbReference>
<dbReference type="Gene3D" id="3.90.182.10">
    <property type="entry name" value="Toxin - Anthrax Protective Antigen,domain 1"/>
    <property type="match status" value="2"/>
</dbReference>
<accession>A0ABT0HR42</accession>
<feature type="domain" description="PA14" evidence="1">
    <location>
        <begin position="1477"/>
        <end position="1617"/>
    </location>
</feature>
<keyword evidence="3" id="KW-1185">Reference proteome</keyword>
<dbReference type="SUPFAM" id="SSF56988">
    <property type="entry name" value="Anthrax protective antigen"/>
    <property type="match status" value="2"/>
</dbReference>
<comment type="caution">
    <text evidence="2">The sequence shown here is derived from an EMBL/GenBank/DDBJ whole genome shotgun (WGS) entry which is preliminary data.</text>
</comment>
<evidence type="ECO:0000313" key="2">
    <source>
        <dbReference type="EMBL" id="MCK8494592.1"/>
    </source>
</evidence>
<dbReference type="Proteomes" id="UP001202180">
    <property type="component" value="Unassembled WGS sequence"/>
</dbReference>
<name>A0ABT0HR42_9BACT</name>
<dbReference type="Pfam" id="PF05345">
    <property type="entry name" value="He_PIG"/>
    <property type="match status" value="3"/>
</dbReference>
<organism evidence="2 3">
    <name type="scientific">Spirosoma liriopis</name>
    <dbReference type="NCBI Taxonomy" id="2937440"/>
    <lineage>
        <taxon>Bacteria</taxon>
        <taxon>Pseudomonadati</taxon>
        <taxon>Bacteroidota</taxon>
        <taxon>Cytophagia</taxon>
        <taxon>Cytophagales</taxon>
        <taxon>Cytophagaceae</taxon>
        <taxon>Spirosoma</taxon>
    </lineage>
</organism>
<evidence type="ECO:0000313" key="3">
    <source>
        <dbReference type="Proteomes" id="UP001202180"/>
    </source>
</evidence>
<dbReference type="InterPro" id="IPR013783">
    <property type="entry name" value="Ig-like_fold"/>
</dbReference>
<dbReference type="SUPFAM" id="SSF49265">
    <property type="entry name" value="Fibronectin type III"/>
    <property type="match status" value="2"/>
</dbReference>
<dbReference type="RefSeq" id="WP_248479099.1">
    <property type="nucleotide sequence ID" value="NZ_JALPRF010000003.1"/>
</dbReference>
<dbReference type="InterPro" id="IPR037524">
    <property type="entry name" value="PA14/GLEYA"/>
</dbReference>
<protein>
    <submittedName>
        <fullName evidence="2">PA14 domain-containing protein</fullName>
    </submittedName>
</protein>
<dbReference type="SMART" id="SM00758">
    <property type="entry name" value="PA14"/>
    <property type="match status" value="2"/>
</dbReference>
<feature type="domain" description="PA14" evidence="1">
    <location>
        <begin position="1183"/>
        <end position="1323"/>
    </location>
</feature>
<evidence type="ECO:0000259" key="1">
    <source>
        <dbReference type="PROSITE" id="PS51820"/>
    </source>
</evidence>